<comment type="subcellular location">
    <subcellularLocation>
        <location evidence="1">Nucleus</location>
    </subcellularLocation>
</comment>
<dbReference type="InterPro" id="IPR007219">
    <property type="entry name" value="XnlR_reg_dom"/>
</dbReference>
<keyword evidence="5" id="KW-0539">Nucleus</keyword>
<dbReference type="HOGENOM" id="CLU_023880_3_0_1"/>
<evidence type="ECO:0000256" key="4">
    <source>
        <dbReference type="ARBA" id="ARBA00023163"/>
    </source>
</evidence>
<dbReference type="PANTHER" id="PTHR47338:SF20">
    <property type="entry name" value="ZN(II)2CYS6 TRANSCRIPTION FACTOR (EUROFUNG)"/>
    <property type="match status" value="1"/>
</dbReference>
<keyword evidence="3" id="KW-0805">Transcription regulation</keyword>
<dbReference type="CDD" id="cd12148">
    <property type="entry name" value="fungal_TF_MHR"/>
    <property type="match status" value="1"/>
</dbReference>
<evidence type="ECO:0000256" key="2">
    <source>
        <dbReference type="ARBA" id="ARBA00022723"/>
    </source>
</evidence>
<evidence type="ECO:0000256" key="3">
    <source>
        <dbReference type="ARBA" id="ARBA00023015"/>
    </source>
</evidence>
<dbReference type="AlphaFoldDB" id="A0A0D2CNH9"/>
<dbReference type="GO" id="GO:0005634">
    <property type="term" value="C:nucleus"/>
    <property type="evidence" value="ECO:0007669"/>
    <property type="project" value="UniProtKB-SubCell"/>
</dbReference>
<evidence type="ECO:0000256" key="1">
    <source>
        <dbReference type="ARBA" id="ARBA00004123"/>
    </source>
</evidence>
<evidence type="ECO:0000313" key="7">
    <source>
        <dbReference type="EMBL" id="KIW66786.1"/>
    </source>
</evidence>
<evidence type="ECO:0000259" key="6">
    <source>
        <dbReference type="SMART" id="SM00906"/>
    </source>
</evidence>
<dbReference type="Pfam" id="PF04082">
    <property type="entry name" value="Fungal_trans"/>
    <property type="match status" value="1"/>
</dbReference>
<dbReference type="GO" id="GO:0003677">
    <property type="term" value="F:DNA binding"/>
    <property type="evidence" value="ECO:0007669"/>
    <property type="project" value="InterPro"/>
</dbReference>
<gene>
    <name evidence="7" type="ORF">PV04_06081</name>
</gene>
<dbReference type="GO" id="GO:0008270">
    <property type="term" value="F:zinc ion binding"/>
    <property type="evidence" value="ECO:0007669"/>
    <property type="project" value="InterPro"/>
</dbReference>
<dbReference type="Proteomes" id="UP000054266">
    <property type="component" value="Unassembled WGS sequence"/>
</dbReference>
<dbReference type="InterPro" id="IPR050815">
    <property type="entry name" value="TF_fung"/>
</dbReference>
<dbReference type="PANTHER" id="PTHR47338">
    <property type="entry name" value="ZN(II)2CYS6 TRANSCRIPTION FACTOR (EUROFUNG)-RELATED"/>
    <property type="match status" value="1"/>
</dbReference>
<dbReference type="SMART" id="SM00906">
    <property type="entry name" value="Fungal_trans"/>
    <property type="match status" value="1"/>
</dbReference>
<evidence type="ECO:0000313" key="8">
    <source>
        <dbReference type="Proteomes" id="UP000054266"/>
    </source>
</evidence>
<organism evidence="7 8">
    <name type="scientific">Phialophora macrospora</name>
    <dbReference type="NCBI Taxonomy" id="1851006"/>
    <lineage>
        <taxon>Eukaryota</taxon>
        <taxon>Fungi</taxon>
        <taxon>Dikarya</taxon>
        <taxon>Ascomycota</taxon>
        <taxon>Pezizomycotina</taxon>
        <taxon>Eurotiomycetes</taxon>
        <taxon>Chaetothyriomycetidae</taxon>
        <taxon>Chaetothyriales</taxon>
        <taxon>Herpotrichiellaceae</taxon>
        <taxon>Phialophora</taxon>
    </lineage>
</organism>
<dbReference type="GO" id="GO:0006351">
    <property type="term" value="P:DNA-templated transcription"/>
    <property type="evidence" value="ECO:0007669"/>
    <property type="project" value="InterPro"/>
</dbReference>
<protein>
    <recommendedName>
        <fullName evidence="6">Xylanolytic transcriptional activator regulatory domain-containing protein</fullName>
    </recommendedName>
</protein>
<dbReference type="STRING" id="5601.A0A0D2CNH9"/>
<reference evidence="7 8" key="1">
    <citation type="submission" date="2015-01" db="EMBL/GenBank/DDBJ databases">
        <title>The Genome Sequence of Capronia semiimmersa CBS27337.</title>
        <authorList>
            <consortium name="The Broad Institute Genomics Platform"/>
            <person name="Cuomo C."/>
            <person name="de Hoog S."/>
            <person name="Gorbushina A."/>
            <person name="Stielow B."/>
            <person name="Teixiera M."/>
            <person name="Abouelleil A."/>
            <person name="Chapman S.B."/>
            <person name="Priest M."/>
            <person name="Young S.K."/>
            <person name="Wortman J."/>
            <person name="Nusbaum C."/>
            <person name="Birren B."/>
        </authorList>
    </citation>
    <scope>NUCLEOTIDE SEQUENCE [LARGE SCALE GENOMIC DNA]</scope>
    <source>
        <strain evidence="7 8">CBS 27337</strain>
    </source>
</reference>
<dbReference type="GO" id="GO:0000981">
    <property type="term" value="F:DNA-binding transcription factor activity, RNA polymerase II-specific"/>
    <property type="evidence" value="ECO:0007669"/>
    <property type="project" value="InterPro"/>
</dbReference>
<keyword evidence="2" id="KW-0479">Metal-binding</keyword>
<sequence length="446" mass="50163">MYGGSSGGGSSAQSASNRVAISELILTSGLDQVQPLPGEAFRLSDIDMIVRAQLQGVFGSYDEVRSTAISYFDTVSKRIPIVSNQRFMRRLGYSLPTSPADFAALCLCMRLIQQHPPPEAQSMQSSLYIIVKNVISLLESTNYLSLELVQCRLLVAFYEIGHGISPAASISMGACARTARALGLNKQWVRPDFDGHNLDAEEERRVWWAVFNLDRYVNLCIEDALFATEDPRADVPLPFDDGSWAENIIPELVHQTLGTSSDITMGQFARECQVSYLVGRVLRHIFDPVSDTDFHASEELQLERTLKAFMPLLMEEDSKYGQYCAALAICTSALFNLYEGALKQHPDDDLNQIRVTDSMESASIRLVDFSSRLFADPDIMDIRNMSPLIPRSLYQAAMIQYRAWERNNEIFCKERLDTLLKVLSHFSKRWLAARKYLNVLNTLIAE</sequence>
<evidence type="ECO:0000256" key="5">
    <source>
        <dbReference type="ARBA" id="ARBA00023242"/>
    </source>
</evidence>
<keyword evidence="8" id="KW-1185">Reference proteome</keyword>
<keyword evidence="4" id="KW-0804">Transcription</keyword>
<feature type="domain" description="Xylanolytic transcriptional activator regulatory" evidence="6">
    <location>
        <begin position="168"/>
        <end position="244"/>
    </location>
</feature>
<name>A0A0D2CNH9_9EURO</name>
<accession>A0A0D2CNH9</accession>
<proteinExistence type="predicted"/>
<dbReference type="EMBL" id="KN846959">
    <property type="protein sequence ID" value="KIW66786.1"/>
    <property type="molecule type" value="Genomic_DNA"/>
</dbReference>